<feature type="transmembrane region" description="Helical" evidence="8">
    <location>
        <begin position="211"/>
        <end position="232"/>
    </location>
</feature>
<evidence type="ECO:0000256" key="1">
    <source>
        <dbReference type="ARBA" id="ARBA00004651"/>
    </source>
</evidence>
<dbReference type="PROSITE" id="PS50850">
    <property type="entry name" value="MFS"/>
    <property type="match status" value="1"/>
</dbReference>
<dbReference type="GO" id="GO:1990961">
    <property type="term" value="P:xenobiotic detoxification by transmembrane export across the plasma membrane"/>
    <property type="evidence" value="ECO:0007669"/>
    <property type="project" value="InterPro"/>
</dbReference>
<evidence type="ECO:0000256" key="3">
    <source>
        <dbReference type="ARBA" id="ARBA00022448"/>
    </source>
</evidence>
<dbReference type="Pfam" id="PF07690">
    <property type="entry name" value="MFS_1"/>
    <property type="match status" value="1"/>
</dbReference>
<dbReference type="Proteomes" id="UP000281547">
    <property type="component" value="Unassembled WGS sequence"/>
</dbReference>
<gene>
    <name evidence="10" type="ORF">EMQ25_08200</name>
</gene>
<dbReference type="GO" id="GO:0005886">
    <property type="term" value="C:plasma membrane"/>
    <property type="evidence" value="ECO:0007669"/>
    <property type="project" value="UniProtKB-SubCell"/>
</dbReference>
<evidence type="ECO:0000256" key="6">
    <source>
        <dbReference type="ARBA" id="ARBA00022989"/>
    </source>
</evidence>
<dbReference type="CDD" id="cd17320">
    <property type="entry name" value="MFS_MdfA_MDR_like"/>
    <property type="match status" value="1"/>
</dbReference>
<evidence type="ECO:0000313" key="10">
    <source>
        <dbReference type="EMBL" id="RUT33214.1"/>
    </source>
</evidence>
<evidence type="ECO:0000256" key="7">
    <source>
        <dbReference type="ARBA" id="ARBA00023136"/>
    </source>
</evidence>
<dbReference type="PANTHER" id="PTHR23502:SF132">
    <property type="entry name" value="POLYAMINE TRANSPORTER 2-RELATED"/>
    <property type="match status" value="1"/>
</dbReference>
<feature type="transmembrane region" description="Helical" evidence="8">
    <location>
        <begin position="74"/>
        <end position="91"/>
    </location>
</feature>
<keyword evidence="6 8" id="KW-1133">Transmembrane helix</keyword>
<evidence type="ECO:0000313" key="11">
    <source>
        <dbReference type="Proteomes" id="UP000281547"/>
    </source>
</evidence>
<comment type="caution">
    <text evidence="8">Lacks conserved residue(s) required for the propagation of feature annotation.</text>
</comment>
<feature type="transmembrane region" description="Helical" evidence="8">
    <location>
        <begin position="276"/>
        <end position="296"/>
    </location>
</feature>
<keyword evidence="11" id="KW-1185">Reference proteome</keyword>
<feature type="transmembrane region" description="Helical" evidence="8">
    <location>
        <begin position="127"/>
        <end position="150"/>
    </location>
</feature>
<dbReference type="SUPFAM" id="SSF103473">
    <property type="entry name" value="MFS general substrate transporter"/>
    <property type="match status" value="1"/>
</dbReference>
<feature type="transmembrane region" description="Helical" evidence="8">
    <location>
        <begin position="302"/>
        <end position="321"/>
    </location>
</feature>
<dbReference type="PROSITE" id="PS00216">
    <property type="entry name" value="SUGAR_TRANSPORT_1"/>
    <property type="match status" value="1"/>
</dbReference>
<name>A0A433XGV4_9HYPH</name>
<evidence type="ECO:0000256" key="5">
    <source>
        <dbReference type="ARBA" id="ARBA00022692"/>
    </source>
</evidence>
<proteinExistence type="inferred from homology"/>
<dbReference type="InterPro" id="IPR020846">
    <property type="entry name" value="MFS_dom"/>
</dbReference>
<dbReference type="AlphaFoldDB" id="A0A433XGV4"/>
<feature type="transmembrane region" description="Helical" evidence="8">
    <location>
        <begin position="97"/>
        <end position="115"/>
    </location>
</feature>
<feature type="transmembrane region" description="Helical" evidence="8">
    <location>
        <begin position="369"/>
        <end position="386"/>
    </location>
</feature>
<comment type="caution">
    <text evidence="10">The sequence shown here is derived from an EMBL/GenBank/DDBJ whole genome shotgun (WGS) entry which is preliminary data.</text>
</comment>
<dbReference type="InterPro" id="IPR005829">
    <property type="entry name" value="Sugar_transporter_CS"/>
</dbReference>
<evidence type="ECO:0000256" key="8">
    <source>
        <dbReference type="RuleBase" id="RU365088"/>
    </source>
</evidence>
<organism evidence="10 11">
    <name type="scientific">Arsenicitalea aurantiaca</name>
    <dbReference type="NCBI Taxonomy" id="1783274"/>
    <lineage>
        <taxon>Bacteria</taxon>
        <taxon>Pseudomonadati</taxon>
        <taxon>Pseudomonadota</taxon>
        <taxon>Alphaproteobacteria</taxon>
        <taxon>Hyphomicrobiales</taxon>
        <taxon>Devosiaceae</taxon>
        <taxon>Arsenicitalea</taxon>
    </lineage>
</organism>
<feature type="transmembrane region" description="Helical" evidence="8">
    <location>
        <begin position="44"/>
        <end position="62"/>
    </location>
</feature>
<dbReference type="Gene3D" id="1.20.1720.10">
    <property type="entry name" value="Multidrug resistance protein D"/>
    <property type="match status" value="1"/>
</dbReference>
<dbReference type="InterPro" id="IPR011701">
    <property type="entry name" value="MFS"/>
</dbReference>
<reference evidence="10 11" key="1">
    <citation type="journal article" date="2016" name="Int. J. Syst. Evol. Microbiol.">
        <title>Arsenicitalea aurantiaca gen. nov., sp. nov., a new member of the family Hyphomicrobiaceae, isolated from high-arsenic sediment.</title>
        <authorList>
            <person name="Mu Y."/>
            <person name="Zhou L."/>
            <person name="Zeng X.C."/>
            <person name="Liu L."/>
            <person name="Pan Y."/>
            <person name="Chen X."/>
            <person name="Wang J."/>
            <person name="Li S."/>
            <person name="Li W.J."/>
            <person name="Wang Y."/>
        </authorList>
    </citation>
    <scope>NUCLEOTIDE SEQUENCE [LARGE SCALE GENOMIC DNA]</scope>
    <source>
        <strain evidence="10 11">42-50</strain>
    </source>
</reference>
<keyword evidence="5 8" id="KW-0812">Transmembrane</keyword>
<evidence type="ECO:0000256" key="2">
    <source>
        <dbReference type="ARBA" id="ARBA00006236"/>
    </source>
</evidence>
<dbReference type="OrthoDB" id="9800416at2"/>
<keyword evidence="8" id="KW-0997">Cell inner membrane</keyword>
<evidence type="ECO:0000259" key="9">
    <source>
        <dbReference type="PROSITE" id="PS50850"/>
    </source>
</evidence>
<keyword evidence="4" id="KW-1003">Cell membrane</keyword>
<keyword evidence="3 8" id="KW-0813">Transport</keyword>
<dbReference type="InterPro" id="IPR004812">
    <property type="entry name" value="Efflux_drug-R_Bcr/CmlA"/>
</dbReference>
<comment type="subcellular location">
    <subcellularLocation>
        <location evidence="8">Cell inner membrane</location>
        <topology evidence="8">Multi-pass membrane protein</topology>
    </subcellularLocation>
    <subcellularLocation>
        <location evidence="1">Cell membrane</location>
        <topology evidence="1">Multi-pass membrane protein</topology>
    </subcellularLocation>
</comment>
<feature type="transmembrane region" description="Helical" evidence="8">
    <location>
        <begin position="162"/>
        <end position="181"/>
    </location>
</feature>
<feature type="transmembrane region" description="Helical" evidence="8">
    <location>
        <begin position="333"/>
        <end position="357"/>
    </location>
</feature>
<dbReference type="GO" id="GO:0042910">
    <property type="term" value="F:xenobiotic transmembrane transporter activity"/>
    <property type="evidence" value="ECO:0007669"/>
    <property type="project" value="InterPro"/>
</dbReference>
<keyword evidence="7 8" id="KW-0472">Membrane</keyword>
<sequence length="409" mass="43721">MSRPEFIAIIAAMMALNAMAIDVMLPALPYMGEALNVLNENDRHFVITAYMLGFGVAQLAIGPLSDRFGRKTPLIIGIIIYIIAAFAAVLAPDFATLLILRVIQGAGAAGTRVIAQSAVRDLYSGRAMAEVMSLTFMVFMAVPIIAPGIGQILLLTGPWETIFIFMGLLALVSGLWAFFRLPETLAPENRRPLTITAITQGFQIVFTNRVALCYAAAGTFVFGGLFGFITTAQQIYVDIYGLGVYFPVAFAAMAGLMAISSFLNSRFVSRLGMRRLSHFAMLVFTGMSGVLTLLAALDMLPFWLFFTVFAVIMFMFGWAASNMNSLSMEPLGAVAGTASSVFGFVQTVGGAVLGSIIGQMYNGTVVPTAAGYFVMGGLALIAILIAENGRLFGVGKDYESEGPIYGEAH</sequence>
<evidence type="ECO:0000256" key="4">
    <source>
        <dbReference type="ARBA" id="ARBA00022475"/>
    </source>
</evidence>
<feature type="transmembrane region" description="Helical" evidence="8">
    <location>
        <begin position="244"/>
        <end position="264"/>
    </location>
</feature>
<accession>A0A433XGV4</accession>
<protein>
    <recommendedName>
        <fullName evidence="8">Bcr/CflA family efflux transporter</fullName>
    </recommendedName>
</protein>
<dbReference type="PANTHER" id="PTHR23502">
    <property type="entry name" value="MAJOR FACILITATOR SUPERFAMILY"/>
    <property type="match status" value="1"/>
</dbReference>
<comment type="similarity">
    <text evidence="2 8">Belongs to the major facilitator superfamily. Bcr/CmlA family.</text>
</comment>
<feature type="domain" description="Major facilitator superfamily (MFS) profile" evidence="9">
    <location>
        <begin position="6"/>
        <end position="389"/>
    </location>
</feature>
<dbReference type="InterPro" id="IPR036259">
    <property type="entry name" value="MFS_trans_sf"/>
</dbReference>
<dbReference type="NCBIfam" id="TIGR00710">
    <property type="entry name" value="efflux_Bcr_CflA"/>
    <property type="match status" value="1"/>
</dbReference>
<dbReference type="EMBL" id="RZNJ01000002">
    <property type="protein sequence ID" value="RUT33214.1"/>
    <property type="molecule type" value="Genomic_DNA"/>
</dbReference>